<name>A0A0F9N706_9ZZZZ</name>
<sequence>MNDFKHGDTVRYIPNHANGDAQHPACQNGVVSSTNDNWVFVKYNCLACTMFTGDEPFTAQATKRENLIMR</sequence>
<evidence type="ECO:0000313" key="1">
    <source>
        <dbReference type="EMBL" id="KKN07677.1"/>
    </source>
</evidence>
<organism evidence="1">
    <name type="scientific">marine sediment metagenome</name>
    <dbReference type="NCBI Taxonomy" id="412755"/>
    <lineage>
        <taxon>unclassified sequences</taxon>
        <taxon>metagenomes</taxon>
        <taxon>ecological metagenomes</taxon>
    </lineage>
</organism>
<protein>
    <submittedName>
        <fullName evidence="1">Uncharacterized protein</fullName>
    </submittedName>
</protein>
<comment type="caution">
    <text evidence="1">The sequence shown here is derived from an EMBL/GenBank/DDBJ whole genome shotgun (WGS) entry which is preliminary data.</text>
</comment>
<dbReference type="AlphaFoldDB" id="A0A0F9N706"/>
<reference evidence="1" key="1">
    <citation type="journal article" date="2015" name="Nature">
        <title>Complex archaea that bridge the gap between prokaryotes and eukaryotes.</title>
        <authorList>
            <person name="Spang A."/>
            <person name="Saw J.H."/>
            <person name="Jorgensen S.L."/>
            <person name="Zaremba-Niedzwiedzka K."/>
            <person name="Martijn J."/>
            <person name="Lind A.E."/>
            <person name="van Eijk R."/>
            <person name="Schleper C."/>
            <person name="Guy L."/>
            <person name="Ettema T.J."/>
        </authorList>
    </citation>
    <scope>NUCLEOTIDE SEQUENCE</scope>
</reference>
<gene>
    <name evidence="1" type="ORF">LCGC14_1064500</name>
</gene>
<accession>A0A0F9N706</accession>
<proteinExistence type="predicted"/>
<dbReference type="EMBL" id="LAZR01004541">
    <property type="protein sequence ID" value="KKN07677.1"/>
    <property type="molecule type" value="Genomic_DNA"/>
</dbReference>